<keyword evidence="5" id="KW-0677">Repeat</keyword>
<dbReference type="Gene3D" id="1.10.506.10">
    <property type="entry name" value="GTPase Activation - p120gap, domain 1"/>
    <property type="match status" value="1"/>
</dbReference>
<evidence type="ECO:0000256" key="6">
    <source>
        <dbReference type="ARBA" id="ARBA00022989"/>
    </source>
</evidence>
<dbReference type="InterPro" id="IPR002909">
    <property type="entry name" value="IPT_dom"/>
</dbReference>
<keyword evidence="4 8" id="KW-0732">Signal</keyword>
<dbReference type="Gene3D" id="3.10.20.90">
    <property type="entry name" value="Phosphatidylinositol 3-kinase Catalytic Subunit, Chain A, domain 1"/>
    <property type="match status" value="1"/>
</dbReference>
<evidence type="ECO:0000256" key="3">
    <source>
        <dbReference type="ARBA" id="ARBA00022692"/>
    </source>
</evidence>
<dbReference type="SUPFAM" id="SSF101912">
    <property type="entry name" value="Sema domain"/>
    <property type="match status" value="1"/>
</dbReference>
<dbReference type="Proteomes" id="UP001347796">
    <property type="component" value="Unassembled WGS sequence"/>
</dbReference>
<dbReference type="InterPro" id="IPR008936">
    <property type="entry name" value="Rho_GTPase_activation_prot"/>
</dbReference>
<evidence type="ECO:0000256" key="7">
    <source>
        <dbReference type="SAM" id="Phobius"/>
    </source>
</evidence>
<evidence type="ECO:0000313" key="11">
    <source>
        <dbReference type="EMBL" id="KAK6176904.1"/>
    </source>
</evidence>
<dbReference type="InterPro" id="IPR013783">
    <property type="entry name" value="Ig-like_fold"/>
</dbReference>
<proteinExistence type="predicted"/>
<feature type="chain" id="PRO_5042946901" description="Sema domain-containing protein" evidence="8">
    <location>
        <begin position="30"/>
        <end position="1736"/>
    </location>
</feature>
<accession>A0AAN8JIQ4</accession>
<dbReference type="SUPFAM" id="SSF81296">
    <property type="entry name" value="E set domains"/>
    <property type="match status" value="3"/>
</dbReference>
<feature type="signal peptide" evidence="8">
    <location>
        <begin position="1"/>
        <end position="29"/>
    </location>
</feature>
<keyword evidence="12" id="KW-1185">Reference proteome</keyword>
<dbReference type="InterPro" id="IPR046800">
    <property type="entry name" value="Plexin_RBD"/>
</dbReference>
<evidence type="ECO:0000256" key="8">
    <source>
        <dbReference type="SAM" id="SignalP"/>
    </source>
</evidence>
<evidence type="ECO:0000259" key="10">
    <source>
        <dbReference type="SMART" id="SM00630"/>
    </source>
</evidence>
<feature type="domain" description="IPT/TIG" evidence="9">
    <location>
        <begin position="719"/>
        <end position="808"/>
    </location>
</feature>
<dbReference type="CDD" id="cd00603">
    <property type="entry name" value="IPT_PCSR"/>
    <property type="match status" value="2"/>
</dbReference>
<evidence type="ECO:0000256" key="1">
    <source>
        <dbReference type="ARBA" id="ARBA00004162"/>
    </source>
</evidence>
<dbReference type="GO" id="GO:0005886">
    <property type="term" value="C:plasma membrane"/>
    <property type="evidence" value="ECO:0007669"/>
    <property type="project" value="UniProtKB-SubCell"/>
</dbReference>
<evidence type="ECO:0000259" key="9">
    <source>
        <dbReference type="SMART" id="SM00429"/>
    </source>
</evidence>
<dbReference type="Pfam" id="PF08337">
    <property type="entry name" value="Plexin_cytopl"/>
    <property type="match status" value="1"/>
</dbReference>
<dbReference type="Gene3D" id="2.60.40.10">
    <property type="entry name" value="Immunoglobulins"/>
    <property type="match status" value="3"/>
</dbReference>
<dbReference type="PANTHER" id="PTHR22625:SF70">
    <property type="entry name" value="PLEXIN A, ISOFORM A"/>
    <property type="match status" value="1"/>
</dbReference>
<dbReference type="GO" id="GO:0017154">
    <property type="term" value="F:semaphorin receptor activity"/>
    <property type="evidence" value="ECO:0007669"/>
    <property type="project" value="InterPro"/>
</dbReference>
<dbReference type="PANTHER" id="PTHR22625">
    <property type="entry name" value="PLEXIN"/>
    <property type="match status" value="1"/>
</dbReference>
<evidence type="ECO:0008006" key="13">
    <source>
        <dbReference type="Google" id="ProtNLM"/>
    </source>
</evidence>
<keyword evidence="7" id="KW-0472">Membrane</keyword>
<feature type="domain" description="Sema" evidence="10">
    <location>
        <begin position="39"/>
        <end position="396"/>
    </location>
</feature>
<evidence type="ECO:0000256" key="4">
    <source>
        <dbReference type="ARBA" id="ARBA00022729"/>
    </source>
</evidence>
<keyword evidence="6 7" id="KW-1133">Transmembrane helix</keyword>
<protein>
    <recommendedName>
        <fullName evidence="13">Sema domain-containing protein</fullName>
    </recommendedName>
</protein>
<evidence type="ECO:0000313" key="12">
    <source>
        <dbReference type="Proteomes" id="UP001347796"/>
    </source>
</evidence>
<name>A0AAN8JIQ4_PATCE</name>
<dbReference type="Pfam" id="PF01833">
    <property type="entry name" value="TIG"/>
    <property type="match status" value="2"/>
</dbReference>
<dbReference type="InterPro" id="IPR036352">
    <property type="entry name" value="Semap_dom_sf"/>
</dbReference>
<evidence type="ECO:0000256" key="5">
    <source>
        <dbReference type="ARBA" id="ARBA00022737"/>
    </source>
</evidence>
<dbReference type="InterPro" id="IPR015943">
    <property type="entry name" value="WD40/YVTN_repeat-like_dom_sf"/>
</dbReference>
<dbReference type="GO" id="GO:0030334">
    <property type="term" value="P:regulation of cell migration"/>
    <property type="evidence" value="ECO:0007669"/>
    <property type="project" value="TreeGrafter"/>
</dbReference>
<dbReference type="SMART" id="SM00630">
    <property type="entry name" value="Sema"/>
    <property type="match status" value="1"/>
</dbReference>
<feature type="domain" description="IPT/TIG" evidence="9">
    <location>
        <begin position="1004"/>
        <end position="1091"/>
    </location>
</feature>
<dbReference type="EMBL" id="JAZGQO010000010">
    <property type="protein sequence ID" value="KAK6176904.1"/>
    <property type="molecule type" value="Genomic_DNA"/>
</dbReference>
<comment type="subcellular location">
    <subcellularLocation>
        <location evidence="1">Cell membrane</location>
        <topology evidence="1">Single-pass membrane protein</topology>
    </subcellularLocation>
</comment>
<dbReference type="InterPro" id="IPR014756">
    <property type="entry name" value="Ig_E-set"/>
</dbReference>
<dbReference type="Pfam" id="PF20170">
    <property type="entry name" value="Plexin_RBD"/>
    <property type="match status" value="1"/>
</dbReference>
<feature type="domain" description="IPT/TIG" evidence="9">
    <location>
        <begin position="899"/>
        <end position="1000"/>
    </location>
</feature>
<dbReference type="InterPro" id="IPR001627">
    <property type="entry name" value="Semap_dom"/>
</dbReference>
<keyword evidence="2" id="KW-1003">Cell membrane</keyword>
<evidence type="ECO:0000256" key="2">
    <source>
        <dbReference type="ARBA" id="ARBA00022475"/>
    </source>
</evidence>
<dbReference type="InterPro" id="IPR031148">
    <property type="entry name" value="Plexin"/>
</dbReference>
<organism evidence="11 12">
    <name type="scientific">Patella caerulea</name>
    <name type="common">Rayed Mediterranean limpet</name>
    <dbReference type="NCBI Taxonomy" id="87958"/>
    <lineage>
        <taxon>Eukaryota</taxon>
        <taxon>Metazoa</taxon>
        <taxon>Spiralia</taxon>
        <taxon>Lophotrochozoa</taxon>
        <taxon>Mollusca</taxon>
        <taxon>Gastropoda</taxon>
        <taxon>Patellogastropoda</taxon>
        <taxon>Patelloidea</taxon>
        <taxon>Patellidae</taxon>
        <taxon>Patella</taxon>
    </lineage>
</organism>
<comment type="caution">
    <text evidence="11">The sequence shown here is derived from an EMBL/GenBank/DDBJ whole genome shotgun (WGS) entry which is preliminary data.</text>
</comment>
<feature type="domain" description="IPT/TIG" evidence="9">
    <location>
        <begin position="809"/>
        <end position="897"/>
    </location>
</feature>
<keyword evidence="3 7" id="KW-0812">Transmembrane</keyword>
<dbReference type="Gene3D" id="2.130.10.10">
    <property type="entry name" value="YVTN repeat-like/Quinoprotein amine dehydrogenase"/>
    <property type="match status" value="1"/>
</dbReference>
<dbReference type="SMART" id="SM00429">
    <property type="entry name" value="IPT"/>
    <property type="match status" value="4"/>
</dbReference>
<dbReference type="GO" id="GO:0002116">
    <property type="term" value="C:semaphorin receptor complex"/>
    <property type="evidence" value="ECO:0007669"/>
    <property type="project" value="TreeGrafter"/>
</dbReference>
<sequence length="1736" mass="195656">MVGQIWRVYLGISALVMLVQNMINGSSCSDNVFTTQHPTNIVFDSTNNKYYLAGSNHIYKLNNSFCKKYEINASSDSNNMNHILVKHDNSLIFCGTGDGGICKKVALPNFNATKNTSKVPVVPQYKSPSTVAFVSKIGNESVLIVALSAPKSEFSNYSLITVRHIDTFEILGENFVERHFEFKTDKNDYLENYIPKTGFSSHGSAFIVTYQRFDNKSNKMTAKMARITKRNNGEYLFTDTVIECDNSASLKHAAILREEGSSHDTHLAAIFDNTICFYKISDLIEHFNIMTNTTIDQQNNPLRPTKWIPLPNLNKITSFTATVFNKGRHVLFYIGTDQRKIFRGFYSEYVNKFNGIEIPFKTEKDIHQIKFVHNGIVAFTNKSVKYESESQCGNKTWDTCLKNTLGLGLCGWCIKYNRCTNLTGCGENIYWLPSIQTKPRVFFNATPVQMGKEKEFRIHFNMTALLNYGNFTCFYRGNNGIIDVETDVIDVSSKPKCMVPVRTGNYTLKQTVLLRWGQNKSKVAEQVINYYNCSSINDLYRCVQDNCLKTNCKWCVCNELCINSEEECPNTNTPGKQDISSELQLPHAASRIEIPVGLNKPISICGAKFINPNSCNDNQIKPRCNINGEILGADYINPTSVQCSPYMFESNSTIVLKYGNLTTIRETIEVGTYNCTNIGMDCSTCMDNYMKYGCLWCDDHRQCEHKEVSNCSMAPQCPKPTISGVSPNATLIHGGELITIQGRNLEKFDEDTDIVQLARVNCTVIKHLSNADRISCKAGTVNEARYGNVTVRIRNQTSTLFKQVFSYKDPIDSGILFNKGPVAGGTKLKITGADFDVGSKDDLNITIGNTFVCATNTLTPTWIGCTTSPGEMANNLSIHLTFRNSNTIKLNSTFCYVPDPTLSYITPNITISSGGIDITVVGNGFNAIQQPEIGIVGSSDFVPCSGFRNDSMILCPSPSNSVPISRSKRDLTTQKGIVFKMDGVKLKSEMAYTQDPFISKFEGEKNIRSFSKESGYIILKGSRLNDAVQAKDYTVSVGKGECDVVLRLTSTELKCYPPIKEPNKQNETSPAPEVQVKIGNLVFEVGYLTYVIPETDGPILYIIIGILVVVVLCLVIGSVVVFKYLSRRNEQKCQDMIEKTEMEVIEQCRDAFADLQTDMTDITAELVELGIPFNDLFTYVFQFVFPQCSAENIKSHTALNYLKLKDHEGTKEDMAASMVKLDELISNKFFVVSFIRTMDNQRTFKQQDRSDVAGYLTLLLIEKMDYFTEIVDLLLPKLIRECVSRKQQKYIFRRLETVTEKLVVNWLAVCMYGPLKASSGSTLFMLYKAIEILSQKCAVDAVTDQARATLCQDNLLVIDFEPEVLKLTVLINNGQFETACRVLDCDTITQVKNKCLNACYKRESTSNRPGAEEVDLEWWISDLARKLLYDEDMSSVITSNCFRKLNTLKHYGVRSGSTVCLLSKDLVTAESEYENFENLQSTNERKNLVPPEDPGPTRLSKLPTFHLVGNEEKWATKKALAELNFNRLLQTKVNLKKYIDDVIEHILSTDDVPIPVRHLFSILEKAGSQENQDSTTIGLWKKQSYAIRFWTRLLSQPELLFDLNKESEKYVQPNLKIILLAYIDSFSPPQSLDKNSPSHKLLFYKDCADYRESIESFCKSKRNCEVSHTELSAELTKLPTVAASIPINRQTVLYQIYSVIDSYIGEITTDLDQMTESSRLKLSKKLEKVFETMRNS</sequence>
<gene>
    <name evidence="11" type="ORF">SNE40_015114</name>
</gene>
<dbReference type="InterPro" id="IPR013548">
    <property type="entry name" value="Plexin_cytoplasmic_RasGAP_dom"/>
</dbReference>
<reference evidence="11 12" key="1">
    <citation type="submission" date="2024-01" db="EMBL/GenBank/DDBJ databases">
        <title>The genome of the rayed Mediterranean limpet Patella caerulea (Linnaeus, 1758).</title>
        <authorList>
            <person name="Anh-Thu Weber A."/>
            <person name="Halstead-Nussloch G."/>
        </authorList>
    </citation>
    <scope>NUCLEOTIDE SEQUENCE [LARGE SCALE GENOMIC DNA]</scope>
    <source>
        <strain evidence="11">AATW-2023a</strain>
        <tissue evidence="11">Whole specimen</tissue>
    </source>
</reference>
<feature type="transmembrane region" description="Helical" evidence="7">
    <location>
        <begin position="1099"/>
        <end position="1122"/>
    </location>
</feature>